<dbReference type="EC" id="3.2.1.23" evidence="2"/>
<dbReference type="GO" id="GO:0016787">
    <property type="term" value="F:hydrolase activity"/>
    <property type="evidence" value="ECO:0007669"/>
    <property type="project" value="UniProtKB-KW"/>
</dbReference>
<dbReference type="Pfam" id="PF16353">
    <property type="entry name" value="LacZ_4"/>
    <property type="match status" value="1"/>
</dbReference>
<keyword evidence="9" id="KW-1185">Reference proteome</keyword>
<dbReference type="InterPro" id="IPR017853">
    <property type="entry name" value="GH"/>
</dbReference>
<dbReference type="SUPFAM" id="SSF74650">
    <property type="entry name" value="Galactose mutarotase-like"/>
    <property type="match status" value="1"/>
</dbReference>
<dbReference type="InterPro" id="IPR014718">
    <property type="entry name" value="GH-type_carb-bd"/>
</dbReference>
<feature type="domain" description="Beta galactosidase small chain/" evidence="7">
    <location>
        <begin position="441"/>
        <end position="676"/>
    </location>
</feature>
<evidence type="ECO:0000256" key="5">
    <source>
        <dbReference type="ARBA" id="ARBA00023295"/>
    </source>
</evidence>
<keyword evidence="4 8" id="KW-0378">Hydrolase</keyword>
<proteinExistence type="predicted"/>
<evidence type="ECO:0000256" key="1">
    <source>
        <dbReference type="ARBA" id="ARBA00001412"/>
    </source>
</evidence>
<organism evidence="8 9">
    <name type="scientific">Paraclostridium bifermentans</name>
    <name type="common">Clostridium bifermentans</name>
    <dbReference type="NCBI Taxonomy" id="1490"/>
    <lineage>
        <taxon>Bacteria</taxon>
        <taxon>Bacillati</taxon>
        <taxon>Bacillota</taxon>
        <taxon>Clostridia</taxon>
        <taxon>Peptostreptococcales</taxon>
        <taxon>Peptostreptococcaceae</taxon>
        <taxon>Paraclostridium</taxon>
    </lineage>
</organism>
<keyword evidence="5" id="KW-0326">Glycosidase</keyword>
<dbReference type="SUPFAM" id="SSF51445">
    <property type="entry name" value="(Trans)glycosidases"/>
    <property type="match status" value="1"/>
</dbReference>
<dbReference type="InterPro" id="IPR032312">
    <property type="entry name" value="LacZ_4"/>
</dbReference>
<dbReference type="InterPro" id="IPR004199">
    <property type="entry name" value="B-gal_small/dom_5"/>
</dbReference>
<evidence type="ECO:0000256" key="6">
    <source>
        <dbReference type="ARBA" id="ARBA00032230"/>
    </source>
</evidence>
<evidence type="ECO:0000256" key="2">
    <source>
        <dbReference type="ARBA" id="ARBA00012756"/>
    </source>
</evidence>
<dbReference type="InterPro" id="IPR011013">
    <property type="entry name" value="Gal_mutarotase_sf_dom"/>
</dbReference>
<dbReference type="InterPro" id="IPR023230">
    <property type="entry name" value="Glyco_hydro_2_CS"/>
</dbReference>
<evidence type="ECO:0000313" key="9">
    <source>
        <dbReference type="Proteomes" id="UP001239169"/>
    </source>
</evidence>
<dbReference type="InterPro" id="IPR006101">
    <property type="entry name" value="Glyco_hydro_2"/>
</dbReference>
<dbReference type="PANTHER" id="PTHR46323:SF2">
    <property type="entry name" value="BETA-GALACTOSIDASE"/>
    <property type="match status" value="1"/>
</dbReference>
<sequence length="676" mass="77827">MLISVYKDEDIVQVIPQKIGFRKIEIKGEVFTVNGVAIKFKGVNRHDYNPKNGRVVAKEEIEKDIVLMKQHNINAVRTAHYPNSHYLYDLCDEYGLYVIDETDLECHGFELTGDYAWISDDPNWELAHVSRLERMMNRDKNHPSILMWSLGNESSFGCNFKAMAKKCKDLDPTRILHYEGDFNVQEEDGPVSEVYSTMYTWLERDSNFTMDTIINDIKKPHILCEYCHAMGNGPGNLKDYQDLFYKYDKLQGGFIWEWFDHGIHTVSESGEVYYRYGGDFGDDPSNINFCIDGLIMPDRTVSPGLLEYKKVIEPAQTLPVDLEKGLIKVINRYDFKNLNSLDLTYNIKEDDKVIQSGRVSMPSIEGRNDCEIKLPYNLDFKKVDGASYYLNISHVLNKDCTWAKSGYELATAQFELPIKTEKVKIDPKGNLEVIKEHCKLIVKGESFQVDFDLVKGNILNITKDGYKILEDGPKLNFWRAPIDNDMYIVEDYKKKYFMHLMHEVVRNIEYSLDNNVLTFKVETINGTTNSAWHYKSNYEYKVFGSGDILINVSGVPAGKIEMAPDMLPRIGLQMKLNKDLENVKYKGRGPGESYSDTKEANLFGIYENTVEGLFTNYVKPQENGNRSDCSWVSLKNDRGMSLMAIAKDKFDFSASYYEDTDLEYAKHTVDLQKEIV</sequence>
<dbReference type="PROSITE" id="PS00719">
    <property type="entry name" value="GLYCOSYL_HYDROL_F2_1"/>
    <property type="match status" value="1"/>
</dbReference>
<name>A0ABY8R261_PARBF</name>
<accession>A0ABY8R261</accession>
<dbReference type="InterPro" id="IPR006103">
    <property type="entry name" value="Glyco_hydro_2_cat"/>
</dbReference>
<protein>
    <recommendedName>
        <fullName evidence="3">Beta-galactosidase</fullName>
        <ecNumber evidence="2">3.2.1.23</ecNumber>
    </recommendedName>
    <alternativeName>
        <fullName evidence="6">Lactase</fullName>
    </alternativeName>
</protein>
<dbReference type="Pfam" id="PF02929">
    <property type="entry name" value="Bgal_small_N"/>
    <property type="match status" value="1"/>
</dbReference>
<evidence type="ECO:0000256" key="3">
    <source>
        <dbReference type="ARBA" id="ARBA00013303"/>
    </source>
</evidence>
<dbReference type="Pfam" id="PF02836">
    <property type="entry name" value="Glyco_hydro_2_C"/>
    <property type="match status" value="1"/>
</dbReference>
<dbReference type="PRINTS" id="PR00132">
    <property type="entry name" value="GLHYDRLASE2"/>
</dbReference>
<gene>
    <name evidence="8" type="ORF">QJS64_11715</name>
</gene>
<evidence type="ECO:0000256" key="4">
    <source>
        <dbReference type="ARBA" id="ARBA00022801"/>
    </source>
</evidence>
<dbReference type="PROSITE" id="PS00608">
    <property type="entry name" value="GLYCOSYL_HYDROL_F2_2"/>
    <property type="match status" value="1"/>
</dbReference>
<dbReference type="SUPFAM" id="SSF49303">
    <property type="entry name" value="beta-Galactosidase/glucuronidase domain"/>
    <property type="match status" value="1"/>
</dbReference>
<dbReference type="InterPro" id="IPR036156">
    <property type="entry name" value="Beta-gal/glucu_dom_sf"/>
</dbReference>
<dbReference type="InterPro" id="IPR050347">
    <property type="entry name" value="Bact_Beta-galactosidase"/>
</dbReference>
<evidence type="ECO:0000313" key="8">
    <source>
        <dbReference type="EMBL" id="WGX74802.1"/>
    </source>
</evidence>
<evidence type="ECO:0000259" key="7">
    <source>
        <dbReference type="SMART" id="SM01038"/>
    </source>
</evidence>
<dbReference type="SMART" id="SM01038">
    <property type="entry name" value="Bgal_small_N"/>
    <property type="match status" value="1"/>
</dbReference>
<dbReference type="PANTHER" id="PTHR46323">
    <property type="entry name" value="BETA-GALACTOSIDASE"/>
    <property type="match status" value="1"/>
</dbReference>
<dbReference type="InterPro" id="IPR023232">
    <property type="entry name" value="Glyco_hydro_2_AS"/>
</dbReference>
<reference evidence="8 9" key="1">
    <citation type="submission" date="2023-04" db="EMBL/GenBank/DDBJ databases">
        <title>Bacteria Genome Submission.</title>
        <authorList>
            <person name="Isaac P."/>
        </authorList>
    </citation>
    <scope>NUCLEOTIDE SEQUENCE [LARGE SCALE GENOMIC DNA]</scope>
    <source>
        <strain evidence="8 9">SampleS7P1</strain>
    </source>
</reference>
<dbReference type="Proteomes" id="UP001239169">
    <property type="component" value="Chromosome"/>
</dbReference>
<dbReference type="EMBL" id="CP124685">
    <property type="protein sequence ID" value="WGX74802.1"/>
    <property type="molecule type" value="Genomic_DNA"/>
</dbReference>
<dbReference type="InterPro" id="IPR013783">
    <property type="entry name" value="Ig-like_fold"/>
</dbReference>
<dbReference type="Gene3D" id="2.60.40.10">
    <property type="entry name" value="Immunoglobulins"/>
    <property type="match status" value="1"/>
</dbReference>
<dbReference type="Gene3D" id="3.20.20.80">
    <property type="entry name" value="Glycosidases"/>
    <property type="match status" value="1"/>
</dbReference>
<comment type="catalytic activity">
    <reaction evidence="1">
        <text>Hydrolysis of terminal non-reducing beta-D-galactose residues in beta-D-galactosides.</text>
        <dbReference type="EC" id="3.2.1.23"/>
    </reaction>
</comment>
<dbReference type="Gene3D" id="2.70.98.10">
    <property type="match status" value="1"/>
</dbReference>